<keyword evidence="1" id="KW-0732">Signal</keyword>
<sequence>MFRFINLLFAFTILLSAALGVTWSSVAQAGKRDGVVTLKSRYSLSETVKKIKADVSAKGIMLFDDIDQAKLGNAAGNKVRPSRLILFGNPALGTTFITANPTSGLDWPVRVLIYEAQDGSVNVAYNDFDWVAQRHGIKNRKKEFHMATEVIESVVSSVRK</sequence>
<dbReference type="InterPro" id="IPR035923">
    <property type="entry name" value="TT1751-like_sf"/>
</dbReference>
<feature type="domain" description="DUF302" evidence="2">
    <location>
        <begin position="68"/>
        <end position="127"/>
    </location>
</feature>
<evidence type="ECO:0000313" key="4">
    <source>
        <dbReference type="Proteomes" id="UP000185109"/>
    </source>
</evidence>
<gene>
    <name evidence="3" type="ORF">AM571_CH03082</name>
</gene>
<dbReference type="Pfam" id="PF03625">
    <property type="entry name" value="DUF302"/>
    <property type="match status" value="1"/>
</dbReference>
<dbReference type="InterPro" id="IPR005180">
    <property type="entry name" value="DUF302"/>
</dbReference>
<dbReference type="PANTHER" id="PTHR38342:SF2">
    <property type="entry name" value="INNER MEMBRANE OR EXPORTED"/>
    <property type="match status" value="1"/>
</dbReference>
<dbReference type="CDD" id="cd14797">
    <property type="entry name" value="DUF302"/>
    <property type="match status" value="1"/>
</dbReference>
<organism evidence="3 4">
    <name type="scientific">Rhizobium etli 8C-3</name>
    <dbReference type="NCBI Taxonomy" id="538025"/>
    <lineage>
        <taxon>Bacteria</taxon>
        <taxon>Pseudomonadati</taxon>
        <taxon>Pseudomonadota</taxon>
        <taxon>Alphaproteobacteria</taxon>
        <taxon>Hyphomicrobiales</taxon>
        <taxon>Rhizobiaceae</taxon>
        <taxon>Rhizobium/Agrobacterium group</taxon>
        <taxon>Rhizobium</taxon>
    </lineage>
</organism>
<proteinExistence type="predicted"/>
<dbReference type="PANTHER" id="PTHR38342">
    <property type="entry name" value="SLR5037 PROTEIN"/>
    <property type="match status" value="1"/>
</dbReference>
<reference evidence="3 4" key="1">
    <citation type="submission" date="2016-09" db="EMBL/GenBank/DDBJ databases">
        <title>The complete genome sequences of Rhizobium gallicum, symbiovars gallicum and phaseoli, symbionts associated to common bean (Phaseolus vulgaris).</title>
        <authorList>
            <person name="Bustos P."/>
            <person name="Santamaria R.I."/>
            <person name="Perez-Carrascal O.M."/>
            <person name="Juarez S."/>
            <person name="Lozano L."/>
            <person name="Martinez-Flores I."/>
            <person name="Martinez-Romero E."/>
            <person name="Cevallos M."/>
            <person name="Romero D."/>
            <person name="Davila G."/>
            <person name="Gonzalez V."/>
        </authorList>
    </citation>
    <scope>NUCLEOTIDE SEQUENCE [LARGE SCALE GENOMIC DNA]</scope>
    <source>
        <strain evidence="3 4">8C-3</strain>
    </source>
</reference>
<dbReference type="Gene3D" id="3.30.310.70">
    <property type="entry name" value="TT1751-like domain"/>
    <property type="match status" value="1"/>
</dbReference>
<name>A0A1L5P728_RHIET</name>
<feature type="signal peptide" evidence="1">
    <location>
        <begin position="1"/>
        <end position="29"/>
    </location>
</feature>
<evidence type="ECO:0000256" key="1">
    <source>
        <dbReference type="SAM" id="SignalP"/>
    </source>
</evidence>
<dbReference type="EMBL" id="CP017241">
    <property type="protein sequence ID" value="APO75883.1"/>
    <property type="molecule type" value="Genomic_DNA"/>
</dbReference>
<dbReference type="SUPFAM" id="SSF103247">
    <property type="entry name" value="TT1751-like"/>
    <property type="match status" value="1"/>
</dbReference>
<dbReference type="AlphaFoldDB" id="A0A1L5P728"/>
<dbReference type="RefSeq" id="WP_074063271.1">
    <property type="nucleotide sequence ID" value="NZ_CP017241.1"/>
</dbReference>
<evidence type="ECO:0000313" key="3">
    <source>
        <dbReference type="EMBL" id="APO75883.1"/>
    </source>
</evidence>
<accession>A0A1L5P728</accession>
<protein>
    <recommendedName>
        <fullName evidence="2">DUF302 domain-containing protein</fullName>
    </recommendedName>
</protein>
<dbReference type="Proteomes" id="UP000185109">
    <property type="component" value="Chromosome"/>
</dbReference>
<feature type="chain" id="PRO_5012227991" description="DUF302 domain-containing protein" evidence="1">
    <location>
        <begin position="30"/>
        <end position="160"/>
    </location>
</feature>
<evidence type="ECO:0000259" key="2">
    <source>
        <dbReference type="Pfam" id="PF03625"/>
    </source>
</evidence>